<dbReference type="EMBL" id="JAHUTI010077685">
    <property type="protein sequence ID" value="MED6256637.1"/>
    <property type="molecule type" value="Genomic_DNA"/>
</dbReference>
<evidence type="ECO:0000313" key="2">
    <source>
        <dbReference type="EMBL" id="MED6256637.1"/>
    </source>
</evidence>
<feature type="region of interest" description="Disordered" evidence="1">
    <location>
        <begin position="1"/>
        <end position="52"/>
    </location>
</feature>
<protein>
    <submittedName>
        <fullName evidence="2">Uncharacterized protein</fullName>
    </submittedName>
</protein>
<proteinExistence type="predicted"/>
<accession>A0ABU7C142</accession>
<comment type="caution">
    <text evidence="2">The sequence shown here is derived from an EMBL/GenBank/DDBJ whole genome shotgun (WGS) entry which is preliminary data.</text>
</comment>
<dbReference type="Proteomes" id="UP001345963">
    <property type="component" value="Unassembled WGS sequence"/>
</dbReference>
<keyword evidence="3" id="KW-1185">Reference proteome</keyword>
<reference evidence="2 3" key="1">
    <citation type="submission" date="2021-07" db="EMBL/GenBank/DDBJ databases">
        <authorList>
            <person name="Palmer J.M."/>
        </authorList>
    </citation>
    <scope>NUCLEOTIDE SEQUENCE [LARGE SCALE GENOMIC DNA]</scope>
    <source>
        <strain evidence="2 3">AT_MEX2019</strain>
        <tissue evidence="2">Muscle</tissue>
    </source>
</reference>
<feature type="compositionally biased region" description="Pro residues" evidence="1">
    <location>
        <begin position="24"/>
        <end position="42"/>
    </location>
</feature>
<sequence>MYKRAVYMDQTSSPTRAATGRNGPNPPTNSDPNPTSPPPPMNPNMNFPTAPQMQMPVTLHPRRGHNPPNTHAAALPCHPLASRAAHLQALPTIQCQHPQPASL</sequence>
<organism evidence="2 3">
    <name type="scientific">Ataeniobius toweri</name>
    <dbReference type="NCBI Taxonomy" id="208326"/>
    <lineage>
        <taxon>Eukaryota</taxon>
        <taxon>Metazoa</taxon>
        <taxon>Chordata</taxon>
        <taxon>Craniata</taxon>
        <taxon>Vertebrata</taxon>
        <taxon>Euteleostomi</taxon>
        <taxon>Actinopterygii</taxon>
        <taxon>Neopterygii</taxon>
        <taxon>Teleostei</taxon>
        <taxon>Neoteleostei</taxon>
        <taxon>Acanthomorphata</taxon>
        <taxon>Ovalentaria</taxon>
        <taxon>Atherinomorphae</taxon>
        <taxon>Cyprinodontiformes</taxon>
        <taxon>Goodeidae</taxon>
        <taxon>Ataeniobius</taxon>
    </lineage>
</organism>
<gene>
    <name evidence="2" type="ORF">ATANTOWER_031473</name>
</gene>
<evidence type="ECO:0000256" key="1">
    <source>
        <dbReference type="SAM" id="MobiDB-lite"/>
    </source>
</evidence>
<name>A0ABU7C142_9TELE</name>
<evidence type="ECO:0000313" key="3">
    <source>
        <dbReference type="Proteomes" id="UP001345963"/>
    </source>
</evidence>